<name>A0A1X0BWN4_MYCCF</name>
<dbReference type="OrthoDB" id="4407663at2"/>
<dbReference type="Proteomes" id="UP000466431">
    <property type="component" value="Chromosome"/>
</dbReference>
<feature type="domain" description="CAAX prenyl protease 2/Lysostaphin resistance protein A-like" evidence="1">
    <location>
        <begin position="142"/>
        <end position="228"/>
    </location>
</feature>
<dbReference type="STRING" id="1249101.BST21_09935"/>
<protein>
    <submittedName>
        <fullName evidence="2">Abortive infection protein</fullName>
    </submittedName>
</protein>
<gene>
    <name evidence="2" type="ORF">MCEL_44620</name>
</gene>
<dbReference type="Pfam" id="PF02517">
    <property type="entry name" value="Rce1-like"/>
    <property type="match status" value="1"/>
</dbReference>
<proteinExistence type="predicted"/>
<dbReference type="GO" id="GO:0080120">
    <property type="term" value="P:CAAX-box protein maturation"/>
    <property type="evidence" value="ECO:0007669"/>
    <property type="project" value="UniProtKB-ARBA"/>
</dbReference>
<dbReference type="EMBL" id="AP022591">
    <property type="protein sequence ID" value="BBY46167.1"/>
    <property type="molecule type" value="Genomic_DNA"/>
</dbReference>
<keyword evidence="3" id="KW-1185">Reference proteome</keyword>
<dbReference type="RefSeq" id="WP_083001746.1">
    <property type="nucleotide sequence ID" value="NZ_AP022591.1"/>
</dbReference>
<evidence type="ECO:0000259" key="1">
    <source>
        <dbReference type="Pfam" id="PF02517"/>
    </source>
</evidence>
<sequence length="240" mass="25636">MTEPTQTRAGLLHEIRDIATTAAVPHHEPPAVIRRRRIVVAVVLVIGAALLGYSLTRPPGDDSFYWLTLALAGVWALGAFASGPLHMGCVRFRGRNQRPVITGTGVGLALGATFVVGGLIAREIPGVREYITRVLEFADYGPLAVVTFITVINGLAEEMFFRGAMYTALGRFHPVLISTALYVIATSVTTGNPMLGFAAIILGTVCALERRATGGILAPMLTHFFWGLVMVLALPPIFGV</sequence>
<organism evidence="2 3">
    <name type="scientific">Mycolicibacterium celeriflavum</name>
    <name type="common">Mycobacterium celeriflavum</name>
    <dbReference type="NCBI Taxonomy" id="1249101"/>
    <lineage>
        <taxon>Bacteria</taxon>
        <taxon>Bacillati</taxon>
        <taxon>Actinomycetota</taxon>
        <taxon>Actinomycetes</taxon>
        <taxon>Mycobacteriales</taxon>
        <taxon>Mycobacteriaceae</taxon>
        <taxon>Mycolicibacterium</taxon>
    </lineage>
</organism>
<dbReference type="KEGG" id="mcee:MCEL_44620"/>
<reference evidence="2 3" key="1">
    <citation type="journal article" date="2019" name="Emerg. Microbes Infect.">
        <title>Comprehensive subspecies identification of 175 nontuberculous mycobacteria species based on 7547 genomic profiles.</title>
        <authorList>
            <person name="Matsumoto Y."/>
            <person name="Kinjo T."/>
            <person name="Motooka D."/>
            <person name="Nabeya D."/>
            <person name="Jung N."/>
            <person name="Uechi K."/>
            <person name="Horii T."/>
            <person name="Iida T."/>
            <person name="Fujita J."/>
            <person name="Nakamura S."/>
        </authorList>
    </citation>
    <scope>NUCLEOTIDE SEQUENCE [LARGE SCALE GENOMIC DNA]</scope>
    <source>
        <strain evidence="2 3">JCM 18439</strain>
    </source>
</reference>
<evidence type="ECO:0000313" key="2">
    <source>
        <dbReference type="EMBL" id="BBY46167.1"/>
    </source>
</evidence>
<evidence type="ECO:0000313" key="3">
    <source>
        <dbReference type="Proteomes" id="UP000466431"/>
    </source>
</evidence>
<dbReference type="GO" id="GO:0004175">
    <property type="term" value="F:endopeptidase activity"/>
    <property type="evidence" value="ECO:0007669"/>
    <property type="project" value="UniProtKB-ARBA"/>
</dbReference>
<dbReference type="InterPro" id="IPR003675">
    <property type="entry name" value="Rce1/LyrA-like_dom"/>
</dbReference>
<accession>A0A1X0BWN4</accession>
<dbReference type="AlphaFoldDB" id="A0A1X0BWN4"/>